<protein>
    <submittedName>
        <fullName evidence="3">Glutathione synthase/RimK-type ligase-like ATP-grasp enzyme</fullName>
    </submittedName>
</protein>
<keyword evidence="1" id="KW-0547">Nucleotide-binding</keyword>
<organism evidence="3 4">
    <name type="scientific">Caldalkalibacillus uzonensis</name>
    <dbReference type="NCBI Taxonomy" id="353224"/>
    <lineage>
        <taxon>Bacteria</taxon>
        <taxon>Bacillati</taxon>
        <taxon>Bacillota</taxon>
        <taxon>Bacilli</taxon>
        <taxon>Bacillales</taxon>
        <taxon>Bacillaceae</taxon>
        <taxon>Caldalkalibacillus</taxon>
    </lineage>
</organism>
<dbReference type="PROSITE" id="PS50975">
    <property type="entry name" value="ATP_GRASP"/>
    <property type="match status" value="1"/>
</dbReference>
<reference evidence="3 4" key="1">
    <citation type="submission" date="2023-07" db="EMBL/GenBank/DDBJ databases">
        <title>Genomic Encyclopedia of Type Strains, Phase IV (KMG-IV): sequencing the most valuable type-strain genomes for metagenomic binning, comparative biology and taxonomic classification.</title>
        <authorList>
            <person name="Goeker M."/>
        </authorList>
    </citation>
    <scope>NUCLEOTIDE SEQUENCE [LARGE SCALE GENOMIC DNA]</scope>
    <source>
        <strain evidence="3 4">DSM 17740</strain>
    </source>
</reference>
<dbReference type="Proteomes" id="UP001232445">
    <property type="component" value="Unassembled WGS sequence"/>
</dbReference>
<dbReference type="SUPFAM" id="SSF56059">
    <property type="entry name" value="Glutathione synthetase ATP-binding domain-like"/>
    <property type="match status" value="1"/>
</dbReference>
<dbReference type="InterPro" id="IPR026838">
    <property type="entry name" value="YheC/D"/>
</dbReference>
<dbReference type="Gene3D" id="3.30.470.20">
    <property type="entry name" value="ATP-grasp fold, B domain"/>
    <property type="match status" value="1"/>
</dbReference>
<dbReference type="InterPro" id="IPR011761">
    <property type="entry name" value="ATP-grasp"/>
</dbReference>
<proteinExistence type="predicted"/>
<evidence type="ECO:0000313" key="3">
    <source>
        <dbReference type="EMBL" id="MDQ0338070.1"/>
    </source>
</evidence>
<accession>A0ABU0CRE4</accession>
<feature type="domain" description="ATP-grasp" evidence="2">
    <location>
        <begin position="171"/>
        <end position="408"/>
    </location>
</feature>
<evidence type="ECO:0000313" key="4">
    <source>
        <dbReference type="Proteomes" id="UP001232445"/>
    </source>
</evidence>
<dbReference type="Pfam" id="PF14398">
    <property type="entry name" value="ATPgrasp_YheCD"/>
    <property type="match status" value="1"/>
</dbReference>
<evidence type="ECO:0000259" key="2">
    <source>
        <dbReference type="PROSITE" id="PS50975"/>
    </source>
</evidence>
<evidence type="ECO:0000256" key="1">
    <source>
        <dbReference type="PROSITE-ProRule" id="PRU00409"/>
    </source>
</evidence>
<dbReference type="EMBL" id="JAUSUQ010000002">
    <property type="protein sequence ID" value="MDQ0338070.1"/>
    <property type="molecule type" value="Genomic_DNA"/>
</dbReference>
<gene>
    <name evidence="3" type="ORF">J2S00_000853</name>
</gene>
<sequence>MEHLRITSDHQVQPHSVFNKLDRASGMSSLPVVSDAHILPVSEPPSSQILQSQPVLAVLVSSTVKTEPPFGEMNLFFQEVIYFAERRRMMAYIVTLQDLAPLSLPILGWTYHNGKWHRRYFPVPDVVYNRIPSRKIERSSMYQRLKQELEERNIPLFNQTFLNKWTVHHHLSKVDQLKPFLPETHRFDGKASLAMMLSKYPTVFLKPVHGSLGRGIYKIKRLRTGFTSEYSTLNGEIVKSFPRFKTLVIYLSKRINKHHYMIQEGIPILHVEGRPVDFRALMQKNGQGQWSVTSMVARIGSANRFVSNISRGGEVAKVLETLRKCQIPQVKETRRNLTALAKRVCQVIDQTQDGHFGELGVDLALTHTGRIYILEVNSKPSKTDNTLPDKGLKSKGRPSVHRLLDYTLFLIMSKK</sequence>
<dbReference type="RefSeq" id="WP_307335826.1">
    <property type="nucleotide sequence ID" value="NZ_JAUSUQ010000002.1"/>
</dbReference>
<keyword evidence="1" id="KW-0067">ATP-binding</keyword>
<name>A0ABU0CRE4_9BACI</name>
<comment type="caution">
    <text evidence="3">The sequence shown here is derived from an EMBL/GenBank/DDBJ whole genome shotgun (WGS) entry which is preliminary data.</text>
</comment>
<keyword evidence="4" id="KW-1185">Reference proteome</keyword>